<feature type="domain" description="Large ribosomal subunit protein uL30-like ferredoxin-like fold" evidence="6">
    <location>
        <begin position="7"/>
        <end position="56"/>
    </location>
</feature>
<evidence type="ECO:0000256" key="2">
    <source>
        <dbReference type="ARBA" id="ARBA00011838"/>
    </source>
</evidence>
<dbReference type="HAMAP" id="MF_01371_B">
    <property type="entry name" value="Ribosomal_uL30_B"/>
    <property type="match status" value="1"/>
</dbReference>
<comment type="subunit">
    <text evidence="2 5">Part of the 50S ribosomal subunit.</text>
</comment>
<dbReference type="InterPro" id="IPR005996">
    <property type="entry name" value="Ribosomal_uL30_bac-type"/>
</dbReference>
<comment type="caution">
    <text evidence="7">The sequence shown here is derived from an EMBL/GenBank/DDBJ whole genome shotgun (WGS) entry which is preliminary data.</text>
</comment>
<organism evidence="7 8">
    <name type="scientific">Bradyrhizobium elkanii</name>
    <dbReference type="NCBI Taxonomy" id="29448"/>
    <lineage>
        <taxon>Bacteria</taxon>
        <taxon>Pseudomonadati</taxon>
        <taxon>Pseudomonadota</taxon>
        <taxon>Alphaproteobacteria</taxon>
        <taxon>Hyphomicrobiales</taxon>
        <taxon>Nitrobacteraceae</taxon>
        <taxon>Bradyrhizobium</taxon>
    </lineage>
</organism>
<evidence type="ECO:0000256" key="5">
    <source>
        <dbReference type="HAMAP-Rule" id="MF_01371"/>
    </source>
</evidence>
<sequence>MYRAWITVEQIGSPIRRHHKQRETLIGLRLNRLGRLSVLEDTPETRGMIAKVGHLVRVLDRRVEFDIDAFVAAIRGEYHASVTTKVVNGGVLWRQFEDAVTACRTHAANGERQITERVNELAVAKLLIDDPTITWPVTYEPDFLPDGRKIDFVIDRGADNLYVEVKTVHPNTADTDEAWQKYLARRGKHRPNVNFIVQKEWMGGAIYGNVFASRSHFLDYTREFETGLAAAKAIKQGPGILVFCGNGFTWHKSHLEDFADFYHQGVHRDDDAFALMEAEAIKRKGIKLLRNIDHFAYLRRRKDIPQRAEFYWPVRGPRLMVPPPEPLEST</sequence>
<comment type="similarity">
    <text evidence="1 5">Belongs to the universal ribosomal protein uL30 family.</text>
</comment>
<reference evidence="7 8" key="1">
    <citation type="submission" date="2019-05" db="EMBL/GenBank/DDBJ databases">
        <title>Draft Genome of Bradyrhizobium elkanii strain SEMIA 938, Used in Commercial Inoculants for Lupinus spp. in Brazil.</title>
        <authorList>
            <person name="Hungria M."/>
            <person name="Delamuta J.R.M."/>
            <person name="Ribeiro R.A."/>
            <person name="Nogueira M.A."/>
        </authorList>
    </citation>
    <scope>NUCLEOTIDE SEQUENCE [LARGE SCALE GENOMIC DNA]</scope>
    <source>
        <strain evidence="7 8">Semia 938</strain>
    </source>
</reference>
<evidence type="ECO:0000256" key="1">
    <source>
        <dbReference type="ARBA" id="ARBA00007594"/>
    </source>
</evidence>
<evidence type="ECO:0000256" key="4">
    <source>
        <dbReference type="ARBA" id="ARBA00023274"/>
    </source>
</evidence>
<dbReference type="GO" id="GO:0015934">
    <property type="term" value="C:large ribosomal subunit"/>
    <property type="evidence" value="ECO:0007669"/>
    <property type="project" value="InterPro"/>
</dbReference>
<evidence type="ECO:0000313" key="7">
    <source>
        <dbReference type="EMBL" id="TKV82240.1"/>
    </source>
</evidence>
<dbReference type="GO" id="GO:0006412">
    <property type="term" value="P:translation"/>
    <property type="evidence" value="ECO:0007669"/>
    <property type="project" value="UniProtKB-UniRule"/>
</dbReference>
<dbReference type="Gene3D" id="3.30.1390.20">
    <property type="entry name" value="Ribosomal protein L30, ferredoxin-like fold domain"/>
    <property type="match status" value="1"/>
</dbReference>
<evidence type="ECO:0000256" key="3">
    <source>
        <dbReference type="ARBA" id="ARBA00022980"/>
    </source>
</evidence>
<name>A0A4U6S4Q8_BRAEL</name>
<dbReference type="InterPro" id="IPR016082">
    <property type="entry name" value="Ribosomal_uL30_ferredoxin-like"/>
</dbReference>
<evidence type="ECO:0000313" key="8">
    <source>
        <dbReference type="Proteomes" id="UP000305095"/>
    </source>
</evidence>
<dbReference type="GO" id="GO:0003735">
    <property type="term" value="F:structural constituent of ribosome"/>
    <property type="evidence" value="ECO:0007669"/>
    <property type="project" value="InterPro"/>
</dbReference>
<accession>A0A4U6S4Q8</accession>
<keyword evidence="4 5" id="KW-0687">Ribonucleoprotein</keyword>
<dbReference type="AlphaFoldDB" id="A0A4U6S4Q8"/>
<dbReference type="NCBIfam" id="TIGR01308">
    <property type="entry name" value="rpmD_bact"/>
    <property type="match status" value="1"/>
</dbReference>
<dbReference type="InterPro" id="IPR036919">
    <property type="entry name" value="Ribo_uL30_ferredoxin-like_sf"/>
</dbReference>
<dbReference type="EMBL" id="SZZP01000004">
    <property type="protein sequence ID" value="TKV82240.1"/>
    <property type="molecule type" value="Genomic_DNA"/>
</dbReference>
<keyword evidence="3 5" id="KW-0689">Ribosomal protein</keyword>
<dbReference type="Proteomes" id="UP000305095">
    <property type="component" value="Unassembled WGS sequence"/>
</dbReference>
<proteinExistence type="inferred from homology"/>
<dbReference type="SUPFAM" id="SSF55129">
    <property type="entry name" value="Ribosomal protein L30p/L7e"/>
    <property type="match status" value="1"/>
</dbReference>
<evidence type="ECO:0000259" key="6">
    <source>
        <dbReference type="Pfam" id="PF00327"/>
    </source>
</evidence>
<dbReference type="CDD" id="cd01658">
    <property type="entry name" value="Ribosomal_L30"/>
    <property type="match status" value="1"/>
</dbReference>
<gene>
    <name evidence="5 7" type="primary">rpmD</name>
    <name evidence="7" type="ORF">FDV58_07000</name>
</gene>
<dbReference type="Pfam" id="PF00327">
    <property type="entry name" value="Ribosomal_L30"/>
    <property type="match status" value="1"/>
</dbReference>
<protein>
    <recommendedName>
        <fullName evidence="5">Large ribosomal subunit protein uL30</fullName>
    </recommendedName>
</protein>